<feature type="domain" description="AAA+ ATPase" evidence="6">
    <location>
        <begin position="518"/>
        <end position="655"/>
    </location>
</feature>
<dbReference type="RefSeq" id="WP_091594512.1">
    <property type="nucleotide sequence ID" value="NZ_JBHRWG010000004.1"/>
</dbReference>
<keyword evidence="9" id="KW-1185">Reference proteome</keyword>
<dbReference type="OrthoDB" id="9809379at2"/>
<evidence type="ECO:0000256" key="1">
    <source>
        <dbReference type="ARBA" id="ARBA00022737"/>
    </source>
</evidence>
<dbReference type="GO" id="GO:0016887">
    <property type="term" value="F:ATP hydrolysis activity"/>
    <property type="evidence" value="ECO:0007669"/>
    <property type="project" value="InterPro"/>
</dbReference>
<dbReference type="GO" id="GO:0005737">
    <property type="term" value="C:cytoplasm"/>
    <property type="evidence" value="ECO:0007669"/>
    <property type="project" value="UniProtKB-ARBA"/>
</dbReference>
<evidence type="ECO:0000259" key="7">
    <source>
        <dbReference type="SMART" id="SM01073"/>
    </source>
</evidence>
<dbReference type="Pfam" id="PF17862">
    <property type="entry name" value="AAA_lid_3"/>
    <property type="match status" value="2"/>
</dbReference>
<dbReference type="GO" id="GO:0005524">
    <property type="term" value="F:ATP binding"/>
    <property type="evidence" value="ECO:0007669"/>
    <property type="project" value="UniProtKB-KW"/>
</dbReference>
<keyword evidence="3 4" id="KW-0067">ATP-binding</keyword>
<evidence type="ECO:0000256" key="2">
    <source>
        <dbReference type="ARBA" id="ARBA00022741"/>
    </source>
</evidence>
<dbReference type="SMART" id="SM01073">
    <property type="entry name" value="CDC48_N"/>
    <property type="match status" value="1"/>
</dbReference>
<dbReference type="PANTHER" id="PTHR23077:SF171">
    <property type="entry name" value="NUCLEAR VALOSIN-CONTAINING PROTEIN-LIKE"/>
    <property type="match status" value="1"/>
</dbReference>
<keyword evidence="2 4" id="KW-0547">Nucleotide-binding</keyword>
<dbReference type="Gene3D" id="2.40.40.20">
    <property type="match status" value="1"/>
</dbReference>
<sequence length="747" mass="77046">MAPPELTLTASLRPAALDARRGVVRLHPEVLTALGLRPGDPVRLSARRVTAGIVAAAEPGAATALLYADDLVLGNLGVRDGGQVTVAPLPVTPAARVTLAGPVEIVAAVSPEMLRLALLGKVVTAGDDVSLLPQDVLPDASVRSLVEAARRSLANTVGYAWTSTLLTVVAAEPADGALVTMDTLVGWEHGAFTHGAAEGQVRGTARGPAAGAAGSGRAVGAPGPEADAPTVDELPGLRAQAEELTELLDLGFHHREVLGRLGTDVSLGVLVTGPAGSGKAALVRAVAAQVGARVYALWAPEVAALANQAAADRLRAAAAEVRANRPAVLLVTDVEALAPADEPGPVATVFRQVLAETVRTGAAVVCTTGRPEAVDPGLRAPDLLSLRIDVPLPDPALRREQLTVLTRQVPLAEDVRLDEIAGRTPGFVAADLAALVREAGVRAALRQKSAETPTVAMADFTAALEVVRPTTMVASTLELATVTLDDVGGLADVKQTLTESVLWPLTYPDTFARLGVRPPRGVLLYGPPGCGKTYLVTALAGTGRANVLSVKGAELLSKWVGESERAVRELFRRAREAAPTLVFLDEVDALAPVRGQASDGGTTDRVVAALLTELDGVEALRNVVVVGATNRPDLVDPALLRPGRLERLVYLPPPDGAARAEILRASSRSVPLAPDVDLAGLGEELDGFSAADCAALVREAALAAMRESLTATTVTAAHVAAARRRVRPSLDPAQLAHLAAYAATHSP</sequence>
<dbReference type="STRING" id="307121.GA0070620_4876"/>
<dbReference type="PATRIC" id="fig|307121.4.peg.4975"/>
<feature type="region of interest" description="Disordered" evidence="5">
    <location>
        <begin position="204"/>
        <end position="231"/>
    </location>
</feature>
<dbReference type="AlphaFoldDB" id="A0A1C3N9M9"/>
<dbReference type="PROSITE" id="PS00674">
    <property type="entry name" value="AAA"/>
    <property type="match status" value="1"/>
</dbReference>
<evidence type="ECO:0000259" key="6">
    <source>
        <dbReference type="SMART" id="SM00382"/>
    </source>
</evidence>
<dbReference type="InterPro" id="IPR041569">
    <property type="entry name" value="AAA_lid_3"/>
</dbReference>
<evidence type="ECO:0000313" key="9">
    <source>
        <dbReference type="Proteomes" id="UP000199393"/>
    </source>
</evidence>
<evidence type="ECO:0000256" key="5">
    <source>
        <dbReference type="SAM" id="MobiDB-lite"/>
    </source>
</evidence>
<dbReference type="CDD" id="cd19511">
    <property type="entry name" value="RecA-like_CDC48_r2-like"/>
    <property type="match status" value="1"/>
</dbReference>
<evidence type="ECO:0000256" key="3">
    <source>
        <dbReference type="ARBA" id="ARBA00022840"/>
    </source>
</evidence>
<accession>A0A1C3N9M9</accession>
<dbReference type="SUPFAM" id="SSF50692">
    <property type="entry name" value="ADC-like"/>
    <property type="match status" value="1"/>
</dbReference>
<dbReference type="FunFam" id="3.40.50.300:FF:000018">
    <property type="entry name" value="Cell division control 48"/>
    <property type="match status" value="1"/>
</dbReference>
<proteinExistence type="inferred from homology"/>
<dbReference type="SUPFAM" id="SSF52540">
    <property type="entry name" value="P-loop containing nucleoside triphosphate hydrolases"/>
    <property type="match status" value="2"/>
</dbReference>
<evidence type="ECO:0000256" key="4">
    <source>
        <dbReference type="RuleBase" id="RU003651"/>
    </source>
</evidence>
<dbReference type="InterPro" id="IPR003960">
    <property type="entry name" value="ATPase_AAA_CS"/>
</dbReference>
<feature type="domain" description="AAA+ ATPase" evidence="6">
    <location>
        <begin position="265"/>
        <end position="394"/>
    </location>
</feature>
<feature type="compositionally biased region" description="Low complexity" evidence="5">
    <location>
        <begin position="204"/>
        <end position="224"/>
    </location>
</feature>
<comment type="similarity">
    <text evidence="4">Belongs to the AAA ATPase family.</text>
</comment>
<dbReference type="InterPro" id="IPR003593">
    <property type="entry name" value="AAA+_ATPase"/>
</dbReference>
<dbReference type="SMART" id="SM00382">
    <property type="entry name" value="AAA"/>
    <property type="match status" value="2"/>
</dbReference>
<dbReference type="InterPro" id="IPR050168">
    <property type="entry name" value="AAA_ATPase_domain"/>
</dbReference>
<dbReference type="InterPro" id="IPR003959">
    <property type="entry name" value="ATPase_AAA_core"/>
</dbReference>
<dbReference type="Gene3D" id="1.10.8.60">
    <property type="match status" value="2"/>
</dbReference>
<dbReference type="PANTHER" id="PTHR23077">
    <property type="entry name" value="AAA-FAMILY ATPASE"/>
    <property type="match status" value="1"/>
</dbReference>
<dbReference type="InterPro" id="IPR009010">
    <property type="entry name" value="Asp_de-COase-like_dom_sf"/>
</dbReference>
<dbReference type="Gene3D" id="3.40.50.300">
    <property type="entry name" value="P-loop containing nucleotide triphosphate hydrolases"/>
    <property type="match status" value="2"/>
</dbReference>
<gene>
    <name evidence="8" type="ORF">GA0070620_4876</name>
</gene>
<feature type="domain" description="CDC48 N-terminal subdomain" evidence="7">
    <location>
        <begin position="7"/>
        <end position="91"/>
    </location>
</feature>
<dbReference type="Pfam" id="PF00004">
    <property type="entry name" value="AAA"/>
    <property type="match status" value="2"/>
</dbReference>
<keyword evidence="1" id="KW-0677">Repeat</keyword>
<dbReference type="InterPro" id="IPR027417">
    <property type="entry name" value="P-loop_NTPase"/>
</dbReference>
<dbReference type="Proteomes" id="UP000199393">
    <property type="component" value="Chromosome I"/>
</dbReference>
<dbReference type="InterPro" id="IPR003338">
    <property type="entry name" value="CDC4_N-term_subdom"/>
</dbReference>
<organism evidence="8 9">
    <name type="scientific">Micromonospora krabiensis</name>
    <dbReference type="NCBI Taxonomy" id="307121"/>
    <lineage>
        <taxon>Bacteria</taxon>
        <taxon>Bacillati</taxon>
        <taxon>Actinomycetota</taxon>
        <taxon>Actinomycetes</taxon>
        <taxon>Micromonosporales</taxon>
        <taxon>Micromonosporaceae</taxon>
        <taxon>Micromonospora</taxon>
    </lineage>
</organism>
<reference evidence="9" key="1">
    <citation type="submission" date="2016-06" db="EMBL/GenBank/DDBJ databases">
        <authorList>
            <person name="Varghese N."/>
        </authorList>
    </citation>
    <scope>NUCLEOTIDE SEQUENCE [LARGE SCALE GENOMIC DNA]</scope>
    <source>
        <strain evidence="9">DSM 45344</strain>
    </source>
</reference>
<protein>
    <submittedName>
        <fullName evidence="8">Transitional endoplasmic reticulum ATPase</fullName>
    </submittedName>
</protein>
<dbReference type="EMBL" id="LT598496">
    <property type="protein sequence ID" value="SBV29304.1"/>
    <property type="molecule type" value="Genomic_DNA"/>
</dbReference>
<name>A0A1C3N9M9_9ACTN</name>
<evidence type="ECO:0000313" key="8">
    <source>
        <dbReference type="EMBL" id="SBV29304.1"/>
    </source>
</evidence>